<dbReference type="InterPro" id="IPR037050">
    <property type="entry name" value="DUF1254_sf"/>
</dbReference>
<dbReference type="AlphaFoldDB" id="A0A090CXZ4"/>
<protein>
    <submittedName>
        <fullName evidence="3">Conserved putative secreted protein</fullName>
    </submittedName>
</protein>
<keyword evidence="4" id="KW-1185">Reference proteome</keyword>
<comment type="caution">
    <text evidence="3">The sequence shown here is derived from an EMBL/GenBank/DDBJ whole genome shotgun (WGS) entry which is preliminary data.</text>
</comment>
<evidence type="ECO:0000313" key="4">
    <source>
        <dbReference type="Proteomes" id="UP000031552"/>
    </source>
</evidence>
<reference evidence="3" key="2">
    <citation type="submission" date="2014-09" db="EMBL/GenBank/DDBJ databases">
        <title>Criblamydia sequanensis harbors a mega-plasmid encoding arsenite resistance.</title>
        <authorList>
            <person name="Bertelli C."/>
            <person name="Goesmann A."/>
            <person name="Greub G."/>
        </authorList>
    </citation>
    <scope>NUCLEOTIDE SEQUENCE [LARGE SCALE GENOMIC DNA]</scope>
    <source>
        <strain evidence="3">CRIB-18</strain>
    </source>
</reference>
<sequence>MAKSLLKIILALALIGIPAYLMMAQQTKSLHEINEEEAKKIAEEAYIYGYPLVTMDLTKKVMTNTLKSNGFKAPLGQFANAREYPNASFKDVTAPNADTLYSSAWIDLKKEPYVLHVPNEMGRYYLMPLLSAWTNVFEVPGTRTFGTDAADFVITGPNWTGPLPKGLKEFKSPTNLVWILGRTYSSGTPEDYKKVHALQDQYSLTPLSFYGKPYTPTDGILDPNIDMKTPVRDQVNQLTLEEFFNRLSSLMVDNPPSKMDAPILAAMAKIGLKPGEEFKLDKLNRNIADSLADTPKEAQKKIMEHEKSAGLKVNGWTFTLDTGTYGTDYLQRAFITAIGLGANLPKDAIYPEAKVDGSGKPLSGQNKYVLHFKKGETPPVNGFWSLTMYDKDYFFVDNPLNRYTLSPRNALQYNEDGSLDLYIQNAKPEKGKEANWLPAPQGPFVLMMRLYWPKDEILKGQWTPPPIQKLDITN</sequence>
<dbReference type="STRING" id="1437425.CSEC_0161"/>
<dbReference type="Gene3D" id="2.60.40.1610">
    <property type="entry name" value="Domain of unknown function DUF1254"/>
    <property type="match status" value="1"/>
</dbReference>
<dbReference type="SUPFAM" id="SSF160935">
    <property type="entry name" value="VPA0735-like"/>
    <property type="match status" value="1"/>
</dbReference>
<organism evidence="3 4">
    <name type="scientific">Candidatus Criblamydia sequanensis CRIB-18</name>
    <dbReference type="NCBI Taxonomy" id="1437425"/>
    <lineage>
        <taxon>Bacteria</taxon>
        <taxon>Pseudomonadati</taxon>
        <taxon>Chlamydiota</taxon>
        <taxon>Chlamydiia</taxon>
        <taxon>Parachlamydiales</taxon>
        <taxon>Candidatus Criblamydiaceae</taxon>
        <taxon>Candidatus Criblamydia</taxon>
    </lineage>
</organism>
<reference evidence="3" key="1">
    <citation type="submission" date="2013-12" db="EMBL/GenBank/DDBJ databases">
        <authorList>
            <person name="Linke B."/>
        </authorList>
    </citation>
    <scope>NUCLEOTIDE SEQUENCE [LARGE SCALE GENOMIC DNA]</scope>
    <source>
        <strain evidence="3">CRIB-18</strain>
    </source>
</reference>
<dbReference type="eggNOG" id="COG5361">
    <property type="taxonomic scope" value="Bacteria"/>
</dbReference>
<dbReference type="RefSeq" id="WP_041016504.1">
    <property type="nucleotide sequence ID" value="NZ_CCEJ010000001.1"/>
</dbReference>
<dbReference type="InterPro" id="IPR010621">
    <property type="entry name" value="DUF1214"/>
</dbReference>
<name>A0A090CXZ4_9BACT</name>
<dbReference type="EMBL" id="CCEJ010000001">
    <property type="protein sequence ID" value="CDR33001.1"/>
    <property type="molecule type" value="Genomic_DNA"/>
</dbReference>
<dbReference type="Gene3D" id="2.60.120.600">
    <property type="entry name" value="Domain of unknown function DUF1214, C-terminal domain"/>
    <property type="match status" value="1"/>
</dbReference>
<feature type="domain" description="DUF1254" evidence="2">
    <location>
        <begin position="76"/>
        <end position="206"/>
    </location>
</feature>
<dbReference type="Pfam" id="PF06863">
    <property type="entry name" value="DUF1254"/>
    <property type="match status" value="1"/>
</dbReference>
<accession>A0A090CXZ4</accession>
<dbReference type="Gene3D" id="1.10.3360.10">
    <property type="entry name" value="VPA0735-like domain"/>
    <property type="match status" value="1"/>
</dbReference>
<dbReference type="InterPro" id="IPR010679">
    <property type="entry name" value="DUF1254"/>
</dbReference>
<dbReference type="PANTHER" id="PTHR36509">
    <property type="entry name" value="BLL3101 PROTEIN"/>
    <property type="match status" value="1"/>
</dbReference>
<proteinExistence type="predicted"/>
<dbReference type="Proteomes" id="UP000031552">
    <property type="component" value="Unassembled WGS sequence"/>
</dbReference>
<evidence type="ECO:0000259" key="1">
    <source>
        <dbReference type="Pfam" id="PF06742"/>
    </source>
</evidence>
<evidence type="ECO:0000259" key="2">
    <source>
        <dbReference type="Pfam" id="PF06863"/>
    </source>
</evidence>
<evidence type="ECO:0000313" key="3">
    <source>
        <dbReference type="EMBL" id="CDR33001.1"/>
    </source>
</evidence>
<gene>
    <name evidence="3" type="ORF">CSEC_0161</name>
</gene>
<dbReference type="PANTHER" id="PTHR36509:SF2">
    <property type="entry name" value="BLL3101 PROTEIN"/>
    <property type="match status" value="1"/>
</dbReference>
<dbReference type="Pfam" id="PF06742">
    <property type="entry name" value="DUF1214"/>
    <property type="match status" value="1"/>
</dbReference>
<feature type="domain" description="DUF1214" evidence="1">
    <location>
        <begin position="348"/>
        <end position="454"/>
    </location>
</feature>
<dbReference type="InterPro" id="IPR037049">
    <property type="entry name" value="DUF1214_C_sf"/>
</dbReference>
<dbReference type="OrthoDB" id="40820at2"/>